<dbReference type="PROSITE" id="PS50222">
    <property type="entry name" value="EF_HAND_2"/>
    <property type="match status" value="1"/>
</dbReference>
<keyword evidence="2" id="KW-1133">Transmembrane helix</keyword>
<gene>
    <name evidence="4" type="ORF">CTEN210_03754</name>
</gene>
<dbReference type="InterPro" id="IPR002048">
    <property type="entry name" value="EF_hand_dom"/>
</dbReference>
<sequence>MPSSSALKCGQWNTHPCLGDTDKRYDPDFTNDIAKQNELWGKMDGFYRVNQTSSKEMARFNPIALDIYDGFPYDSNELITFVNITTKGSRRHEHRFLFYPPVDQAWCDENPNEFPTQLNALSGLCGINGYATFAENFKVSSHEKDGSVTSVGHALGFPQDKSFQPSEGSAYPAGERSLTFTAEVDRGDQGRALAVKNWMFLDEDFEVARAVDQFYNLNTYNLFASTNLLYTKISEQEFKDGIESALDDINTVETLQFPMTRACLGSICPTEEDWCTKDPNCSPPLYVEPKARIKADVLAGLVVAASIVLIAMIVAFFIIRSKQREKHLKYMFATRIAENIEIEGSAQMILTADALKAEFERIDASIEKDGSISREELWTFMTSGKIGTMSESDFDVLFRAIDLDNSGNIDFLEFCNFISICGTEMQHAVSHMESASKESKDAKISRASTIIAQTNVRKSQMMKVHPGMFEDEEDLSLATEDKA</sequence>
<proteinExistence type="predicted"/>
<dbReference type="GO" id="GO:0005509">
    <property type="term" value="F:calcium ion binding"/>
    <property type="evidence" value="ECO:0007669"/>
    <property type="project" value="InterPro"/>
</dbReference>
<evidence type="ECO:0000313" key="4">
    <source>
        <dbReference type="EMBL" id="GFH47279.1"/>
    </source>
</evidence>
<dbReference type="InterPro" id="IPR018247">
    <property type="entry name" value="EF_Hand_1_Ca_BS"/>
</dbReference>
<keyword evidence="2" id="KW-0472">Membrane</keyword>
<keyword evidence="2" id="KW-0812">Transmembrane</keyword>
<evidence type="ECO:0000256" key="1">
    <source>
        <dbReference type="ARBA" id="ARBA00022837"/>
    </source>
</evidence>
<keyword evidence="5" id="KW-1185">Reference proteome</keyword>
<dbReference type="InterPro" id="IPR011992">
    <property type="entry name" value="EF-hand-dom_pair"/>
</dbReference>
<dbReference type="EMBL" id="BLLK01000022">
    <property type="protein sequence ID" value="GFH47279.1"/>
    <property type="molecule type" value="Genomic_DNA"/>
</dbReference>
<evidence type="ECO:0000259" key="3">
    <source>
        <dbReference type="PROSITE" id="PS50222"/>
    </source>
</evidence>
<evidence type="ECO:0000313" key="5">
    <source>
        <dbReference type="Proteomes" id="UP001054902"/>
    </source>
</evidence>
<feature type="transmembrane region" description="Helical" evidence="2">
    <location>
        <begin position="297"/>
        <end position="319"/>
    </location>
</feature>
<dbReference type="CDD" id="cd00051">
    <property type="entry name" value="EFh"/>
    <property type="match status" value="1"/>
</dbReference>
<dbReference type="AlphaFoldDB" id="A0AAD3CM58"/>
<reference evidence="4 5" key="1">
    <citation type="journal article" date="2021" name="Sci. Rep.">
        <title>The genome of the diatom Chaetoceros tenuissimus carries an ancient integrated fragment of an extant virus.</title>
        <authorList>
            <person name="Hongo Y."/>
            <person name="Kimura K."/>
            <person name="Takaki Y."/>
            <person name="Yoshida Y."/>
            <person name="Baba S."/>
            <person name="Kobayashi G."/>
            <person name="Nagasaki K."/>
            <person name="Hano T."/>
            <person name="Tomaru Y."/>
        </authorList>
    </citation>
    <scope>NUCLEOTIDE SEQUENCE [LARGE SCALE GENOMIC DNA]</scope>
    <source>
        <strain evidence="4 5">NIES-3715</strain>
    </source>
</reference>
<dbReference type="Gene3D" id="1.10.238.10">
    <property type="entry name" value="EF-hand"/>
    <property type="match status" value="1"/>
</dbReference>
<name>A0AAD3CM58_9STRA</name>
<evidence type="ECO:0000256" key="2">
    <source>
        <dbReference type="SAM" id="Phobius"/>
    </source>
</evidence>
<accession>A0AAD3CM58</accession>
<dbReference type="SUPFAM" id="SSF47473">
    <property type="entry name" value="EF-hand"/>
    <property type="match status" value="1"/>
</dbReference>
<dbReference type="Proteomes" id="UP001054902">
    <property type="component" value="Unassembled WGS sequence"/>
</dbReference>
<comment type="caution">
    <text evidence="4">The sequence shown here is derived from an EMBL/GenBank/DDBJ whole genome shotgun (WGS) entry which is preliminary data.</text>
</comment>
<keyword evidence="1" id="KW-0106">Calcium</keyword>
<feature type="domain" description="EF-hand" evidence="3">
    <location>
        <begin position="389"/>
        <end position="424"/>
    </location>
</feature>
<dbReference type="SMART" id="SM00054">
    <property type="entry name" value="EFh"/>
    <property type="match status" value="2"/>
</dbReference>
<organism evidence="4 5">
    <name type="scientific">Chaetoceros tenuissimus</name>
    <dbReference type="NCBI Taxonomy" id="426638"/>
    <lineage>
        <taxon>Eukaryota</taxon>
        <taxon>Sar</taxon>
        <taxon>Stramenopiles</taxon>
        <taxon>Ochrophyta</taxon>
        <taxon>Bacillariophyta</taxon>
        <taxon>Coscinodiscophyceae</taxon>
        <taxon>Chaetocerotophycidae</taxon>
        <taxon>Chaetocerotales</taxon>
        <taxon>Chaetocerotaceae</taxon>
        <taxon>Chaetoceros</taxon>
    </lineage>
</organism>
<dbReference type="PROSITE" id="PS00018">
    <property type="entry name" value="EF_HAND_1"/>
    <property type="match status" value="1"/>
</dbReference>
<protein>
    <recommendedName>
        <fullName evidence="3">EF-hand domain-containing protein</fullName>
    </recommendedName>
</protein>
<dbReference type="Pfam" id="PF13833">
    <property type="entry name" value="EF-hand_8"/>
    <property type="match status" value="1"/>
</dbReference>